<dbReference type="EMBL" id="BSUZ01000001">
    <property type="protein sequence ID" value="GMA86061.1"/>
    <property type="molecule type" value="Genomic_DNA"/>
</dbReference>
<keyword evidence="2" id="KW-1185">Reference proteome</keyword>
<protein>
    <submittedName>
        <fullName evidence="1">Uncharacterized protein</fullName>
    </submittedName>
</protein>
<name>A0ABQ6JH10_9ACTN</name>
<sequence length="89" mass="9391">MGPEPTEPVVEHVVLVLPERDAAERLADGLRGRGLAVDVHRDALAGDDDAEDAQWLAVVAVPASDEPLVDRAGLEDLAAQFDGWVEPAG</sequence>
<comment type="caution">
    <text evidence="1">The sequence shown here is derived from an EMBL/GenBank/DDBJ whole genome shotgun (WGS) entry which is preliminary data.</text>
</comment>
<evidence type="ECO:0000313" key="1">
    <source>
        <dbReference type="EMBL" id="GMA86061.1"/>
    </source>
</evidence>
<gene>
    <name evidence="1" type="ORF">GCM10025868_13110</name>
</gene>
<reference evidence="2" key="1">
    <citation type="journal article" date="2019" name="Int. J. Syst. Evol. Microbiol.">
        <title>The Global Catalogue of Microorganisms (GCM) 10K type strain sequencing project: providing services to taxonomists for standard genome sequencing and annotation.</title>
        <authorList>
            <consortium name="The Broad Institute Genomics Platform"/>
            <consortium name="The Broad Institute Genome Sequencing Center for Infectious Disease"/>
            <person name="Wu L."/>
            <person name="Ma J."/>
        </authorList>
    </citation>
    <scope>NUCLEOTIDE SEQUENCE [LARGE SCALE GENOMIC DNA]</scope>
    <source>
        <strain evidence="2">NBRC 108730</strain>
    </source>
</reference>
<accession>A0ABQ6JH10</accession>
<evidence type="ECO:0000313" key="2">
    <source>
        <dbReference type="Proteomes" id="UP001157017"/>
    </source>
</evidence>
<dbReference type="Proteomes" id="UP001157017">
    <property type="component" value="Unassembled WGS sequence"/>
</dbReference>
<organism evidence="1 2">
    <name type="scientific">Angustibacter aerolatus</name>
    <dbReference type="NCBI Taxonomy" id="1162965"/>
    <lineage>
        <taxon>Bacteria</taxon>
        <taxon>Bacillati</taxon>
        <taxon>Actinomycetota</taxon>
        <taxon>Actinomycetes</taxon>
        <taxon>Kineosporiales</taxon>
        <taxon>Kineosporiaceae</taxon>
    </lineage>
</organism>
<proteinExistence type="predicted"/>